<gene>
    <name evidence="1" type="ORF">G5C66_04640</name>
</gene>
<dbReference type="AlphaFoldDB" id="A0A6M1QQH9"/>
<protein>
    <submittedName>
        <fullName evidence="1">Esterase</fullName>
    </submittedName>
</protein>
<dbReference type="EMBL" id="JAALAA010000003">
    <property type="protein sequence ID" value="NGN92025.1"/>
    <property type="molecule type" value="Genomic_DNA"/>
</dbReference>
<dbReference type="InterPro" id="IPR029058">
    <property type="entry name" value="AB_hydrolase_fold"/>
</dbReference>
<dbReference type="Gene3D" id="3.40.50.1820">
    <property type="entry name" value="alpha/beta hydrolase"/>
    <property type="match status" value="1"/>
</dbReference>
<reference evidence="1 2" key="1">
    <citation type="submission" date="2020-02" db="EMBL/GenBank/DDBJ databases">
        <title>Whole-genome analyses of novel actinobacteria.</title>
        <authorList>
            <person name="Sahin N."/>
        </authorList>
    </citation>
    <scope>NUCLEOTIDE SEQUENCE [LARGE SCALE GENOMIC DNA]</scope>
    <source>
        <strain evidence="1 2">KC13</strain>
    </source>
</reference>
<evidence type="ECO:0000313" key="1">
    <source>
        <dbReference type="EMBL" id="NGN92025.1"/>
    </source>
</evidence>
<accession>A0A6M1QQH9</accession>
<sequence length="214" mass="23126">MGTARWWVSLPPGSSGDLPVVVALHGHGGSADGLLGAYHLDSALAASGHRFAIAAIDGGAEGFWHPRADGRDPLHLLLEAFLPALKDYALRPAGLIGWSMGGYGALLADSLLPSKEKLPVCAVSPGILLRYADAPEWAFDGPDDFRRWDLRKRWDLDPELVRVDCGTEDGLYPAVRRFAEEKGLSLNSAPGGHDLDYWLPLVPSQLDWLAERIG</sequence>
<name>A0A6M1QQH9_9ACTN</name>
<evidence type="ECO:0000313" key="2">
    <source>
        <dbReference type="Proteomes" id="UP000483261"/>
    </source>
</evidence>
<dbReference type="SUPFAM" id="SSF53474">
    <property type="entry name" value="alpha/beta-Hydrolases"/>
    <property type="match status" value="1"/>
</dbReference>
<dbReference type="RefSeq" id="WP_165109789.1">
    <property type="nucleotide sequence ID" value="NZ_JAALAA010000003.1"/>
</dbReference>
<dbReference type="Proteomes" id="UP000483261">
    <property type="component" value="Unassembled WGS sequence"/>
</dbReference>
<proteinExistence type="predicted"/>
<keyword evidence="2" id="KW-1185">Reference proteome</keyword>
<organism evidence="1 2">
    <name type="scientific">Nocardioides turkmenicus</name>
    <dbReference type="NCBI Taxonomy" id="2711220"/>
    <lineage>
        <taxon>Bacteria</taxon>
        <taxon>Bacillati</taxon>
        <taxon>Actinomycetota</taxon>
        <taxon>Actinomycetes</taxon>
        <taxon>Propionibacteriales</taxon>
        <taxon>Nocardioidaceae</taxon>
        <taxon>Nocardioides</taxon>
    </lineage>
</organism>
<comment type="caution">
    <text evidence="1">The sequence shown here is derived from an EMBL/GenBank/DDBJ whole genome shotgun (WGS) entry which is preliminary data.</text>
</comment>